<dbReference type="PROSITE" id="PS50931">
    <property type="entry name" value="HTH_LYSR"/>
    <property type="match status" value="1"/>
</dbReference>
<evidence type="ECO:0000259" key="5">
    <source>
        <dbReference type="PROSITE" id="PS50931"/>
    </source>
</evidence>
<dbReference type="Proteomes" id="UP001363010">
    <property type="component" value="Unassembled WGS sequence"/>
</dbReference>
<keyword evidence="7" id="KW-1185">Reference proteome</keyword>
<evidence type="ECO:0000313" key="6">
    <source>
        <dbReference type="EMBL" id="MEJ8823268.1"/>
    </source>
</evidence>
<name>A0ABU8VZS6_9BURK</name>
<keyword evidence="4" id="KW-0804">Transcription</keyword>
<dbReference type="CDD" id="cd08415">
    <property type="entry name" value="PBP2_LysR_opines_like"/>
    <property type="match status" value="1"/>
</dbReference>
<evidence type="ECO:0000256" key="4">
    <source>
        <dbReference type="ARBA" id="ARBA00023163"/>
    </source>
</evidence>
<dbReference type="EMBL" id="JBBKZV010000007">
    <property type="protein sequence ID" value="MEJ8823268.1"/>
    <property type="molecule type" value="Genomic_DNA"/>
</dbReference>
<dbReference type="InterPro" id="IPR036390">
    <property type="entry name" value="WH_DNA-bd_sf"/>
</dbReference>
<dbReference type="SUPFAM" id="SSF53850">
    <property type="entry name" value="Periplasmic binding protein-like II"/>
    <property type="match status" value="1"/>
</dbReference>
<dbReference type="InterPro" id="IPR000847">
    <property type="entry name" value="LysR_HTH_N"/>
</dbReference>
<accession>A0ABU8VZS6</accession>
<organism evidence="6 7">
    <name type="scientific">Variovorax humicola</name>
    <dbReference type="NCBI Taxonomy" id="1769758"/>
    <lineage>
        <taxon>Bacteria</taxon>
        <taxon>Pseudomonadati</taxon>
        <taxon>Pseudomonadota</taxon>
        <taxon>Betaproteobacteria</taxon>
        <taxon>Burkholderiales</taxon>
        <taxon>Comamonadaceae</taxon>
        <taxon>Variovorax</taxon>
    </lineage>
</organism>
<keyword evidence="2" id="KW-0805">Transcription regulation</keyword>
<sequence>MRFRQLEAFRAIMLCQTVTRAADMLFISQPAVTRLLADLEESVGFRLFERSRGRLHPTAQAQLLYEEVDRSLIGIDRIARTAHAIKTQQHGTLNVAAPPSIALSFLPRAIAHFLKDHGEIKIGLGVYDSRSIVDMVIGQRCDVGIVNLAISNTGTHGVSLLSTAHVCAVPVAHRLASREVVVPADIDGELFLAHPSHLGTRLLIDAMFAAHGVKYKPAQVESQVSATLVSLVAAGQGISLVDAITAMEYKGSDLRFIPFEPLVPLEFSVLTPLQRRPPELVEAFIAHVRKFAIAELDPRLVMK</sequence>
<evidence type="ECO:0000313" key="7">
    <source>
        <dbReference type="Proteomes" id="UP001363010"/>
    </source>
</evidence>
<comment type="similarity">
    <text evidence="1">Belongs to the LysR transcriptional regulatory family.</text>
</comment>
<dbReference type="Gene3D" id="3.40.190.290">
    <property type="match status" value="1"/>
</dbReference>
<dbReference type="RefSeq" id="WP_340364305.1">
    <property type="nucleotide sequence ID" value="NZ_JBBKZV010000007.1"/>
</dbReference>
<dbReference type="Gene3D" id="1.10.10.10">
    <property type="entry name" value="Winged helix-like DNA-binding domain superfamily/Winged helix DNA-binding domain"/>
    <property type="match status" value="1"/>
</dbReference>
<dbReference type="PANTHER" id="PTHR30427:SF1">
    <property type="entry name" value="TRANSCRIPTIONAL ACTIVATOR PROTEIN LYSR"/>
    <property type="match status" value="1"/>
</dbReference>
<proteinExistence type="inferred from homology"/>
<dbReference type="PRINTS" id="PR00039">
    <property type="entry name" value="HTHLYSR"/>
</dbReference>
<dbReference type="InterPro" id="IPR036388">
    <property type="entry name" value="WH-like_DNA-bd_sf"/>
</dbReference>
<keyword evidence="3" id="KW-0238">DNA-binding</keyword>
<protein>
    <submittedName>
        <fullName evidence="6">LysR substrate-binding domain-containing protein</fullName>
    </submittedName>
</protein>
<dbReference type="SUPFAM" id="SSF46785">
    <property type="entry name" value="Winged helix' DNA-binding domain"/>
    <property type="match status" value="1"/>
</dbReference>
<dbReference type="InterPro" id="IPR005119">
    <property type="entry name" value="LysR_subst-bd"/>
</dbReference>
<dbReference type="InterPro" id="IPR037424">
    <property type="entry name" value="NocR_PBP2"/>
</dbReference>
<evidence type="ECO:0000256" key="3">
    <source>
        <dbReference type="ARBA" id="ARBA00023125"/>
    </source>
</evidence>
<evidence type="ECO:0000256" key="2">
    <source>
        <dbReference type="ARBA" id="ARBA00023015"/>
    </source>
</evidence>
<comment type="caution">
    <text evidence="6">The sequence shown here is derived from an EMBL/GenBank/DDBJ whole genome shotgun (WGS) entry which is preliminary data.</text>
</comment>
<dbReference type="PANTHER" id="PTHR30427">
    <property type="entry name" value="TRANSCRIPTIONAL ACTIVATOR PROTEIN LYSR"/>
    <property type="match status" value="1"/>
</dbReference>
<dbReference type="Pfam" id="PF00126">
    <property type="entry name" value="HTH_1"/>
    <property type="match status" value="1"/>
</dbReference>
<dbReference type="Pfam" id="PF03466">
    <property type="entry name" value="LysR_substrate"/>
    <property type="match status" value="1"/>
</dbReference>
<evidence type="ECO:0000256" key="1">
    <source>
        <dbReference type="ARBA" id="ARBA00009437"/>
    </source>
</evidence>
<feature type="domain" description="HTH lysR-type" evidence="5">
    <location>
        <begin position="1"/>
        <end position="58"/>
    </location>
</feature>
<reference evidence="6 7" key="1">
    <citation type="submission" date="2024-03" db="EMBL/GenBank/DDBJ databases">
        <title>Novel species of the genus Variovorax.</title>
        <authorList>
            <person name="Liu Q."/>
            <person name="Xin Y.-H."/>
        </authorList>
    </citation>
    <scope>NUCLEOTIDE SEQUENCE [LARGE SCALE GENOMIC DNA]</scope>
    <source>
        <strain evidence="6 7">KACC 18501</strain>
    </source>
</reference>
<gene>
    <name evidence="6" type="ORF">WKW80_14685</name>
</gene>